<dbReference type="HAMAP" id="MF_01671">
    <property type="entry name" value="IolG"/>
    <property type="match status" value="1"/>
</dbReference>
<dbReference type="Gene3D" id="3.40.50.720">
    <property type="entry name" value="NAD(P)-binding Rossmann-like Domain"/>
    <property type="match status" value="1"/>
</dbReference>
<dbReference type="SUPFAM" id="SSF51735">
    <property type="entry name" value="NAD(P)-binding Rossmann-fold domains"/>
    <property type="match status" value="1"/>
</dbReference>
<dbReference type="InterPro" id="IPR000683">
    <property type="entry name" value="Gfo/Idh/MocA-like_OxRdtase_N"/>
</dbReference>
<evidence type="ECO:0000313" key="8">
    <source>
        <dbReference type="Proteomes" id="UP000261111"/>
    </source>
</evidence>
<dbReference type="GO" id="GO:0050112">
    <property type="term" value="F:inositol 2-dehydrogenase (NAD+) activity"/>
    <property type="evidence" value="ECO:0007669"/>
    <property type="project" value="UniProtKB-UniRule"/>
</dbReference>
<organism evidence="7 8">
    <name type="scientific">Hungatella hathewayi</name>
    <dbReference type="NCBI Taxonomy" id="154046"/>
    <lineage>
        <taxon>Bacteria</taxon>
        <taxon>Bacillati</taxon>
        <taxon>Bacillota</taxon>
        <taxon>Clostridia</taxon>
        <taxon>Lachnospirales</taxon>
        <taxon>Lachnospiraceae</taxon>
        <taxon>Hungatella</taxon>
    </lineage>
</organism>
<dbReference type="Pfam" id="PF02894">
    <property type="entry name" value="GFO_IDH_MocA_C"/>
    <property type="match status" value="1"/>
</dbReference>
<dbReference type="AlphaFoldDB" id="A0A3E2WZ46"/>
<proteinExistence type="inferred from homology"/>
<dbReference type="Gene3D" id="3.30.360.10">
    <property type="entry name" value="Dihydrodipicolinate Reductase, domain 2"/>
    <property type="match status" value="1"/>
</dbReference>
<comment type="pathway">
    <text evidence="4">Polyol metabolism; myo-inositol degradation into acetyl-CoA; acetyl-CoA from myo-inositol: step 1/7.</text>
</comment>
<comment type="catalytic activity">
    <reaction evidence="4">
        <text>myo-inositol + NAD(+) = scyllo-inosose + NADH + H(+)</text>
        <dbReference type="Rhea" id="RHEA:16949"/>
        <dbReference type="ChEBI" id="CHEBI:15378"/>
        <dbReference type="ChEBI" id="CHEBI:17268"/>
        <dbReference type="ChEBI" id="CHEBI:17811"/>
        <dbReference type="ChEBI" id="CHEBI:57540"/>
        <dbReference type="ChEBI" id="CHEBI:57945"/>
        <dbReference type="EC" id="1.1.1.18"/>
    </reaction>
</comment>
<evidence type="ECO:0000256" key="4">
    <source>
        <dbReference type="HAMAP-Rule" id="MF_01671"/>
    </source>
</evidence>
<evidence type="ECO:0000259" key="6">
    <source>
        <dbReference type="Pfam" id="PF02894"/>
    </source>
</evidence>
<keyword evidence="3 4" id="KW-0520">NAD</keyword>
<comment type="function">
    <text evidence="4">Involved in the oxidation of myo-inositol (MI) and D-chiro-inositol (DCI) to 2-keto-myo-inositol (2KMI or 2-inosose) and 1-keto-D-chiro-inositol (1KDCI), respectively.</text>
</comment>
<dbReference type="PANTHER" id="PTHR43593">
    <property type="match status" value="1"/>
</dbReference>
<feature type="domain" description="Gfo/Idh/MocA-like oxidoreductase N-terminal" evidence="5">
    <location>
        <begin position="6"/>
        <end position="125"/>
    </location>
</feature>
<gene>
    <name evidence="4" type="primary">iolG</name>
    <name evidence="7" type="ORF">DWX41_08240</name>
</gene>
<dbReference type="InterPro" id="IPR036291">
    <property type="entry name" value="NAD(P)-bd_dom_sf"/>
</dbReference>
<dbReference type="Proteomes" id="UP000261111">
    <property type="component" value="Unassembled WGS sequence"/>
</dbReference>
<dbReference type="InterPro" id="IPR050424">
    <property type="entry name" value="Gfo-Idh-MocA_inositol_DH"/>
</dbReference>
<dbReference type="GO" id="GO:0019310">
    <property type="term" value="P:inositol catabolic process"/>
    <property type="evidence" value="ECO:0007669"/>
    <property type="project" value="UniProtKB-UniRule"/>
</dbReference>
<dbReference type="EC" id="1.1.1.18" evidence="4"/>
<comment type="subunit">
    <text evidence="4">Homotetramer.</text>
</comment>
<evidence type="ECO:0000256" key="2">
    <source>
        <dbReference type="ARBA" id="ARBA00023002"/>
    </source>
</evidence>
<sequence>MKKENIRIGVVGTGAIGRSHMERINKKLHGGWVTACTDANLKAGQTVAEQYGCKLYESGEALIASAEIDAVIVTTADMAHEKYVLEAVKQNKYVFCEKPLAPEPEACRRIVEAEMKGKRHLVQVGFMRRYDMGYRQLKEAVKSGIYGEPLLLHCAHRNPAVDESYTTKMAVENSMIHEIDVLRWLLEEDYATVEVVFSKNTRRAHERLRDPQTMILTTKSGVRIDVEAFVNTGHCYDIKCEICCEDGILNLPEPANIRVCADGKRGYAVHGDWSERFEAAYDTELQEWIDGVRRGRIDGPTAWDGYVGQVTAGAASKARDKQETVEIEIEERPKFYRE</sequence>
<evidence type="ECO:0000256" key="3">
    <source>
        <dbReference type="ARBA" id="ARBA00023027"/>
    </source>
</evidence>
<comment type="catalytic activity">
    <reaction evidence="4">
        <text>1D-chiro-inositol + NAD(+) = scyllo-inosine + NADH + H(+)</text>
        <dbReference type="Rhea" id="RHEA:25832"/>
        <dbReference type="ChEBI" id="CHEBI:15378"/>
        <dbReference type="ChEBI" id="CHEBI:27372"/>
        <dbReference type="ChEBI" id="CHEBI:50920"/>
        <dbReference type="ChEBI" id="CHEBI:57540"/>
        <dbReference type="ChEBI" id="CHEBI:57945"/>
        <dbReference type="EC" id="1.1.1.369"/>
    </reaction>
</comment>
<dbReference type="GeneID" id="93334703"/>
<dbReference type="GO" id="GO:0000166">
    <property type="term" value="F:nucleotide binding"/>
    <property type="evidence" value="ECO:0007669"/>
    <property type="project" value="InterPro"/>
</dbReference>
<feature type="domain" description="Gfo/Idh/MocA-like oxidoreductase C-terminal" evidence="6">
    <location>
        <begin position="138"/>
        <end position="327"/>
    </location>
</feature>
<dbReference type="EC" id="1.1.1.369" evidence="4"/>
<dbReference type="EMBL" id="QVIA01000007">
    <property type="protein sequence ID" value="RGC33048.1"/>
    <property type="molecule type" value="Genomic_DNA"/>
</dbReference>
<keyword evidence="2 4" id="KW-0560">Oxidoreductase</keyword>
<dbReference type="SUPFAM" id="SSF55347">
    <property type="entry name" value="Glyceraldehyde-3-phosphate dehydrogenase-like, C-terminal domain"/>
    <property type="match status" value="1"/>
</dbReference>
<dbReference type="PANTHER" id="PTHR43593:SF1">
    <property type="entry name" value="INOSITOL 2-DEHYDROGENASE"/>
    <property type="match status" value="1"/>
</dbReference>
<dbReference type="InterPro" id="IPR004104">
    <property type="entry name" value="Gfo/Idh/MocA-like_OxRdtase_C"/>
</dbReference>
<evidence type="ECO:0000259" key="5">
    <source>
        <dbReference type="Pfam" id="PF01408"/>
    </source>
</evidence>
<accession>A0A3E2WZ46</accession>
<evidence type="ECO:0000313" key="7">
    <source>
        <dbReference type="EMBL" id="RGC33048.1"/>
    </source>
</evidence>
<dbReference type="Pfam" id="PF01408">
    <property type="entry name" value="GFO_IDH_MocA"/>
    <property type="match status" value="1"/>
</dbReference>
<comment type="caution">
    <text evidence="7">The sequence shown here is derived from an EMBL/GenBank/DDBJ whole genome shotgun (WGS) entry which is preliminary data.</text>
</comment>
<dbReference type="InterPro" id="IPR023794">
    <property type="entry name" value="MI/DCI_dehydrogenase"/>
</dbReference>
<evidence type="ECO:0000256" key="1">
    <source>
        <dbReference type="ARBA" id="ARBA00010928"/>
    </source>
</evidence>
<name>A0A3E2WZ46_9FIRM</name>
<reference evidence="7 8" key="1">
    <citation type="submission" date="2018-08" db="EMBL/GenBank/DDBJ databases">
        <title>A genome reference for cultivated species of the human gut microbiota.</title>
        <authorList>
            <person name="Zou Y."/>
            <person name="Xue W."/>
            <person name="Luo G."/>
        </authorList>
    </citation>
    <scope>NUCLEOTIDE SEQUENCE [LARGE SCALE GENOMIC DNA]</scope>
    <source>
        <strain evidence="7 8">AF19-21</strain>
    </source>
</reference>
<comment type="similarity">
    <text evidence="1 4">Belongs to the Gfo/Idh/MocA family.</text>
</comment>
<dbReference type="UniPathway" id="UPA00076">
    <property type="reaction ID" value="UER00143"/>
</dbReference>
<dbReference type="RefSeq" id="WP_044927225.1">
    <property type="nucleotide sequence ID" value="NZ_QVIA01000007.1"/>
</dbReference>
<protein>
    <recommendedName>
        <fullName evidence="4">Inositol 2-dehydrogenase/D-chiro-inositol 3-dehydrogenase</fullName>
        <ecNumber evidence="4">1.1.1.18</ecNumber>
        <ecNumber evidence="4">1.1.1.369</ecNumber>
    </recommendedName>
    <alternativeName>
        <fullName evidence="4">Myo-inositol 2-dehydrogenase/D-chiro-inositol 3-dehydrogenase</fullName>
        <shortName evidence="4">MI 2-dehydrogenase/DCI 3-dehydrogenase</shortName>
    </alternativeName>
</protein>